<feature type="compositionally biased region" description="Polar residues" evidence="2">
    <location>
        <begin position="209"/>
        <end position="219"/>
    </location>
</feature>
<feature type="compositionally biased region" description="Basic and acidic residues" evidence="2">
    <location>
        <begin position="231"/>
        <end position="240"/>
    </location>
</feature>
<feature type="compositionally biased region" description="Low complexity" evidence="2">
    <location>
        <begin position="73"/>
        <end position="89"/>
    </location>
</feature>
<gene>
    <name evidence="3" type="ORF">CANTEDRAFT_92632</name>
</gene>
<dbReference type="Proteomes" id="UP000000707">
    <property type="component" value="Unassembled WGS sequence"/>
</dbReference>
<name>G3B0I6_CANTC</name>
<evidence type="ECO:0000313" key="4">
    <source>
        <dbReference type="Proteomes" id="UP000000707"/>
    </source>
</evidence>
<dbReference type="AlphaFoldDB" id="G3B0I6"/>
<keyword evidence="1" id="KW-0175">Coiled coil</keyword>
<organism evidence="4">
    <name type="scientific">Candida tenuis (strain ATCC 10573 / BCRC 21748 / CBS 615 / JCM 9827 / NBRC 10315 / NRRL Y-1498 / VKM Y-70)</name>
    <name type="common">Yeast</name>
    <name type="synonym">Yamadazyma tenuis</name>
    <dbReference type="NCBI Taxonomy" id="590646"/>
    <lineage>
        <taxon>Eukaryota</taxon>
        <taxon>Fungi</taxon>
        <taxon>Dikarya</taxon>
        <taxon>Ascomycota</taxon>
        <taxon>Saccharomycotina</taxon>
        <taxon>Pichiomycetes</taxon>
        <taxon>Debaryomycetaceae</taxon>
        <taxon>Yamadazyma</taxon>
    </lineage>
</organism>
<dbReference type="KEGG" id="cten:18250214"/>
<dbReference type="eggNOG" id="ENOG502SETW">
    <property type="taxonomic scope" value="Eukaryota"/>
</dbReference>
<reference evidence="3 4" key="1">
    <citation type="journal article" date="2011" name="Proc. Natl. Acad. Sci. U.S.A.">
        <title>Comparative genomics of xylose-fermenting fungi for enhanced biofuel production.</title>
        <authorList>
            <person name="Wohlbach D.J."/>
            <person name="Kuo A."/>
            <person name="Sato T.K."/>
            <person name="Potts K.M."/>
            <person name="Salamov A.A."/>
            <person name="LaButti K.M."/>
            <person name="Sun H."/>
            <person name="Clum A."/>
            <person name="Pangilinan J.L."/>
            <person name="Lindquist E.A."/>
            <person name="Lucas S."/>
            <person name="Lapidus A."/>
            <person name="Jin M."/>
            <person name="Gunawan C."/>
            <person name="Balan V."/>
            <person name="Dale B.E."/>
            <person name="Jeffries T.W."/>
            <person name="Zinkel R."/>
            <person name="Barry K.W."/>
            <person name="Grigoriev I.V."/>
            <person name="Gasch A.P."/>
        </authorList>
    </citation>
    <scope>NUCLEOTIDE SEQUENCE [LARGE SCALE GENOMIC DNA]</scope>
    <source>
        <strain evidence="4">ATCC 10573 / BCRC 21748 / CBS 615 / JCM 9827 / NBRC 10315 / NRRL Y-1498 / VKM Y-70</strain>
    </source>
</reference>
<feature type="compositionally biased region" description="Polar residues" evidence="2">
    <location>
        <begin position="27"/>
        <end position="64"/>
    </location>
</feature>
<accession>G3B0I6</accession>
<sequence length="393" mass="43075">MSHSNPSLNVPVTTPSPTKHQHMTPGARSQSDVGLQTASTPVFPSAKTINLSRKNPKSRSNSVRSKGIGLNLAVSPASISPNPNNNPAVFGSTSSPGTVSHLSQVPEDPVSRSDSTSPSVHGGPISELKYDIPLPSMAEVSDLDIEGQLRLLALREMSIVEIKDSIASLNSKLQHHENELRKLREVIQKSLYMELSNSQNHEGRRRNDSNSTQEALANSKSHRGKLSLSQDKPDYSKDKGGLWSSLSKPLSLIQQLDTMLQNEFEKSLTSPPPNQQTHPVRRHKTRLSEDSTSSVSSVPSPLQSRSGRNDPVNLDGYIEGDETKPKGPEDMMQVVSSSLWSFVSEIRNNVLNSMNDEDETSPYIDNGSNMNSNDSNDHTIINENEFDKLLDLN</sequence>
<proteinExistence type="predicted"/>
<dbReference type="HOGENOM" id="CLU_046869_1_0_1"/>
<evidence type="ECO:0000256" key="2">
    <source>
        <dbReference type="SAM" id="MobiDB-lite"/>
    </source>
</evidence>
<feature type="region of interest" description="Disordered" evidence="2">
    <location>
        <begin position="1"/>
        <end position="126"/>
    </location>
</feature>
<dbReference type="OrthoDB" id="4036304at2759"/>
<feature type="compositionally biased region" description="Polar residues" evidence="2">
    <location>
        <begin position="91"/>
        <end position="103"/>
    </location>
</feature>
<protein>
    <recommendedName>
        <fullName evidence="5">Topoisomerase I damage affected protein 11</fullName>
    </recommendedName>
</protein>
<feature type="compositionally biased region" description="Polar residues" evidence="2">
    <location>
        <begin position="1"/>
        <end position="18"/>
    </location>
</feature>
<feature type="compositionally biased region" description="Low complexity" evidence="2">
    <location>
        <begin position="290"/>
        <end position="306"/>
    </location>
</feature>
<keyword evidence="4" id="KW-1185">Reference proteome</keyword>
<feature type="region of interest" description="Disordered" evidence="2">
    <location>
        <begin position="266"/>
        <end position="329"/>
    </location>
</feature>
<evidence type="ECO:0008006" key="5">
    <source>
        <dbReference type="Google" id="ProtNLM"/>
    </source>
</evidence>
<dbReference type="EMBL" id="GL996514">
    <property type="protein sequence ID" value="EGV65409.1"/>
    <property type="molecule type" value="Genomic_DNA"/>
</dbReference>
<evidence type="ECO:0000313" key="3">
    <source>
        <dbReference type="EMBL" id="EGV65409.1"/>
    </source>
</evidence>
<evidence type="ECO:0000256" key="1">
    <source>
        <dbReference type="SAM" id="Coils"/>
    </source>
</evidence>
<feature type="coiled-coil region" evidence="1">
    <location>
        <begin position="159"/>
        <end position="186"/>
    </location>
</feature>
<dbReference type="GeneID" id="18250214"/>
<feature type="region of interest" description="Disordered" evidence="2">
    <location>
        <begin position="196"/>
        <end position="240"/>
    </location>
</feature>